<keyword evidence="2" id="KW-0378">Hydrolase</keyword>
<reference evidence="3" key="1">
    <citation type="journal article" date="2013" name="Science">
        <title>Comparative analysis of bat genomes provides insight into the evolution of flight and immunity.</title>
        <authorList>
            <person name="Zhang G."/>
            <person name="Cowled C."/>
            <person name="Shi Z."/>
            <person name="Huang Z."/>
            <person name="Bishop-Lilly K.A."/>
            <person name="Fang X."/>
            <person name="Wynne J.W."/>
            <person name="Xiong Z."/>
            <person name="Baker M.L."/>
            <person name="Zhao W."/>
            <person name="Tachedjian M."/>
            <person name="Zhu Y."/>
            <person name="Zhou P."/>
            <person name="Jiang X."/>
            <person name="Ng J."/>
            <person name="Yang L."/>
            <person name="Wu L."/>
            <person name="Xiao J."/>
            <person name="Feng Y."/>
            <person name="Chen Y."/>
            <person name="Sun X."/>
            <person name="Zhang Y."/>
            <person name="Marsh G.A."/>
            <person name="Crameri G."/>
            <person name="Broder C.C."/>
            <person name="Frey K.G."/>
            <person name="Wang L.F."/>
            <person name="Wang J."/>
        </authorList>
    </citation>
    <scope>NUCLEOTIDE SEQUENCE [LARGE SCALE GENOMIC DNA]</scope>
</reference>
<evidence type="ECO:0000259" key="1">
    <source>
        <dbReference type="Pfam" id="PF15870"/>
    </source>
</evidence>
<organism evidence="2 3">
    <name type="scientific">Myotis davidii</name>
    <name type="common">David's myotis</name>
    <dbReference type="NCBI Taxonomy" id="225400"/>
    <lineage>
        <taxon>Eukaryota</taxon>
        <taxon>Metazoa</taxon>
        <taxon>Chordata</taxon>
        <taxon>Craniata</taxon>
        <taxon>Vertebrata</taxon>
        <taxon>Euteleostomi</taxon>
        <taxon>Mammalia</taxon>
        <taxon>Eutheria</taxon>
        <taxon>Laurasiatheria</taxon>
        <taxon>Chiroptera</taxon>
        <taxon>Yangochiroptera</taxon>
        <taxon>Vespertilionidae</taxon>
        <taxon>Myotis</taxon>
    </lineage>
</organism>
<dbReference type="Pfam" id="PF15870">
    <property type="entry name" value="EloA-BP1"/>
    <property type="match status" value="1"/>
</dbReference>
<evidence type="ECO:0000313" key="2">
    <source>
        <dbReference type="EMBL" id="ELK34458.1"/>
    </source>
</evidence>
<dbReference type="AlphaFoldDB" id="L5M9N7"/>
<keyword evidence="2" id="KW-0269">Exonuclease</keyword>
<evidence type="ECO:0000313" key="3">
    <source>
        <dbReference type="Proteomes" id="UP000010556"/>
    </source>
</evidence>
<dbReference type="EMBL" id="KB103224">
    <property type="protein sequence ID" value="ELK34458.1"/>
    <property type="molecule type" value="Genomic_DNA"/>
</dbReference>
<keyword evidence="2" id="KW-0540">Nuclease</keyword>
<protein>
    <submittedName>
        <fullName evidence="2">RNA exonuclease 1 like protein</fullName>
    </submittedName>
</protein>
<dbReference type="Proteomes" id="UP000010556">
    <property type="component" value="Unassembled WGS sequence"/>
</dbReference>
<proteinExistence type="predicted"/>
<gene>
    <name evidence="2" type="ORF">MDA_GLEAN10016414</name>
</gene>
<name>L5M9N7_MYODS</name>
<accession>L5M9N7</accession>
<feature type="domain" description="RNA exonuclease 1 homolog-like" evidence="1">
    <location>
        <begin position="160"/>
        <end position="201"/>
    </location>
</feature>
<keyword evidence="3" id="KW-1185">Reference proteome</keyword>
<sequence length="208" mass="22169">MAGISNRQQRWNMASISHGGMVEQGHRGSSNCSHPLTVLAPLAPAAGAGPNRFVPSADARGVSPEGTAGSEGVSQLLANVLHQQLAKKPSSIHISVPSENRSISHTPSPCLAAGAKRTLLDCSSQLLKLHMLSGMASKTTSTIPPKCMARSPSLQSLKKSIIPKDFRGKIPMDICQRYLNLFIEECLKFCSSNQEATKKALGWREGGQ</sequence>
<dbReference type="InterPro" id="IPR031736">
    <property type="entry name" value="REXO1-like_dom"/>
</dbReference>
<dbReference type="GO" id="GO:0004527">
    <property type="term" value="F:exonuclease activity"/>
    <property type="evidence" value="ECO:0007669"/>
    <property type="project" value="UniProtKB-KW"/>
</dbReference>